<dbReference type="OrthoDB" id="666364at2759"/>
<feature type="region of interest" description="Disordered" evidence="1">
    <location>
        <begin position="89"/>
        <end position="126"/>
    </location>
</feature>
<accession>A0A2U1KWK7</accession>
<feature type="region of interest" description="Disordered" evidence="1">
    <location>
        <begin position="1"/>
        <end position="60"/>
    </location>
</feature>
<name>A0A2U1KWK7_ARTAN</name>
<dbReference type="STRING" id="35608.A0A2U1KWK7"/>
<protein>
    <submittedName>
        <fullName evidence="2">SKI-interacting protein, SKIP</fullName>
    </submittedName>
</protein>
<dbReference type="AlphaFoldDB" id="A0A2U1KWK7"/>
<keyword evidence="3" id="KW-1185">Reference proteome</keyword>
<reference evidence="2 3" key="1">
    <citation type="journal article" date="2018" name="Mol. Plant">
        <title>The genome of Artemisia annua provides insight into the evolution of Asteraceae family and artemisinin biosynthesis.</title>
        <authorList>
            <person name="Shen Q."/>
            <person name="Zhang L."/>
            <person name="Liao Z."/>
            <person name="Wang S."/>
            <person name="Yan T."/>
            <person name="Shi P."/>
            <person name="Liu M."/>
            <person name="Fu X."/>
            <person name="Pan Q."/>
            <person name="Wang Y."/>
            <person name="Lv Z."/>
            <person name="Lu X."/>
            <person name="Zhang F."/>
            <person name="Jiang W."/>
            <person name="Ma Y."/>
            <person name="Chen M."/>
            <person name="Hao X."/>
            <person name="Li L."/>
            <person name="Tang Y."/>
            <person name="Lv G."/>
            <person name="Zhou Y."/>
            <person name="Sun X."/>
            <person name="Brodelius P.E."/>
            <person name="Rose J.K.C."/>
            <person name="Tang K."/>
        </authorList>
    </citation>
    <scope>NUCLEOTIDE SEQUENCE [LARGE SCALE GENOMIC DNA]</scope>
    <source>
        <strain evidence="3">cv. Huhao1</strain>
        <tissue evidence="2">Leaf</tissue>
    </source>
</reference>
<evidence type="ECO:0000313" key="2">
    <source>
        <dbReference type="EMBL" id="PWA41113.1"/>
    </source>
</evidence>
<feature type="compositionally biased region" description="Polar residues" evidence="1">
    <location>
        <begin position="1"/>
        <end position="19"/>
    </location>
</feature>
<comment type="caution">
    <text evidence="2">The sequence shown here is derived from an EMBL/GenBank/DDBJ whole genome shotgun (WGS) entry which is preliminary data.</text>
</comment>
<gene>
    <name evidence="2" type="ORF">CTI12_AA556510</name>
</gene>
<evidence type="ECO:0000256" key="1">
    <source>
        <dbReference type="SAM" id="MobiDB-lite"/>
    </source>
</evidence>
<organism evidence="2 3">
    <name type="scientific">Artemisia annua</name>
    <name type="common">Sweet wormwood</name>
    <dbReference type="NCBI Taxonomy" id="35608"/>
    <lineage>
        <taxon>Eukaryota</taxon>
        <taxon>Viridiplantae</taxon>
        <taxon>Streptophyta</taxon>
        <taxon>Embryophyta</taxon>
        <taxon>Tracheophyta</taxon>
        <taxon>Spermatophyta</taxon>
        <taxon>Magnoliopsida</taxon>
        <taxon>eudicotyledons</taxon>
        <taxon>Gunneridae</taxon>
        <taxon>Pentapetalae</taxon>
        <taxon>asterids</taxon>
        <taxon>campanulids</taxon>
        <taxon>Asterales</taxon>
        <taxon>Asteraceae</taxon>
        <taxon>Asteroideae</taxon>
        <taxon>Anthemideae</taxon>
        <taxon>Artemisiinae</taxon>
        <taxon>Artemisia</taxon>
    </lineage>
</organism>
<evidence type="ECO:0000313" key="3">
    <source>
        <dbReference type="Proteomes" id="UP000245207"/>
    </source>
</evidence>
<proteinExistence type="predicted"/>
<feature type="compositionally biased region" description="Basic and acidic residues" evidence="1">
    <location>
        <begin position="27"/>
        <end position="55"/>
    </location>
</feature>
<sequence>MNLFNPTKKTINPSSFSYESKNKKHRDIIPKVLKDDEKEHEEDADKQKEIDDGDARGPIGPVKFEKEVAEEADPFGLDQFLTEVKGGKKPLYNIRSGGSMRAGGGSSTQEGYEGSGMSHIGFKRGR</sequence>
<dbReference type="Proteomes" id="UP000245207">
    <property type="component" value="Unassembled WGS sequence"/>
</dbReference>
<dbReference type="EMBL" id="PKPP01013305">
    <property type="protein sequence ID" value="PWA41113.1"/>
    <property type="molecule type" value="Genomic_DNA"/>
</dbReference>